<dbReference type="PhylomeDB" id="A0A0A2KYQ4"/>
<evidence type="ECO:0000313" key="2">
    <source>
        <dbReference type="Proteomes" id="UP000030104"/>
    </source>
</evidence>
<gene>
    <name evidence="1" type="ORF">PITC_014350</name>
</gene>
<reference evidence="1 2" key="1">
    <citation type="journal article" date="2015" name="Mol. Plant Microbe Interact.">
        <title>Genome, transcriptome, and functional analyses of Penicillium expansum provide new insights into secondary metabolism and pathogenicity.</title>
        <authorList>
            <person name="Ballester A.R."/>
            <person name="Marcet-Houben M."/>
            <person name="Levin E."/>
            <person name="Sela N."/>
            <person name="Selma-Lazaro C."/>
            <person name="Carmona L."/>
            <person name="Wisniewski M."/>
            <person name="Droby S."/>
            <person name="Gonzalez-Candelas L."/>
            <person name="Gabaldon T."/>
        </authorList>
    </citation>
    <scope>NUCLEOTIDE SEQUENCE [LARGE SCALE GENOMIC DNA]</scope>
    <source>
        <strain evidence="1 2">PHI-1</strain>
    </source>
</reference>
<dbReference type="HOGENOM" id="CLU_2997163_0_0_1"/>
<sequence>MNLKRYEMAELLLDHGADPLVSHWKKETSLLNATMSMNLLRCGADPNITVGVAICFS</sequence>
<dbReference type="EMBL" id="JQGA01001138">
    <property type="protein sequence ID" value="KGO69480.1"/>
    <property type="molecule type" value="Genomic_DNA"/>
</dbReference>
<evidence type="ECO:0008006" key="3">
    <source>
        <dbReference type="Google" id="ProtNLM"/>
    </source>
</evidence>
<keyword evidence="2" id="KW-1185">Reference proteome</keyword>
<proteinExistence type="predicted"/>
<dbReference type="AlphaFoldDB" id="A0A0A2KYQ4"/>
<dbReference type="InterPro" id="IPR036770">
    <property type="entry name" value="Ankyrin_rpt-contain_sf"/>
</dbReference>
<dbReference type="Proteomes" id="UP000030104">
    <property type="component" value="Unassembled WGS sequence"/>
</dbReference>
<dbReference type="OrthoDB" id="20872at2759"/>
<name>A0A0A2KYQ4_PENIT</name>
<dbReference type="Gene3D" id="1.25.40.20">
    <property type="entry name" value="Ankyrin repeat-containing domain"/>
    <property type="match status" value="1"/>
</dbReference>
<organism evidence="1 2">
    <name type="scientific">Penicillium italicum</name>
    <name type="common">Blue mold</name>
    <dbReference type="NCBI Taxonomy" id="40296"/>
    <lineage>
        <taxon>Eukaryota</taxon>
        <taxon>Fungi</taxon>
        <taxon>Dikarya</taxon>
        <taxon>Ascomycota</taxon>
        <taxon>Pezizomycotina</taxon>
        <taxon>Eurotiomycetes</taxon>
        <taxon>Eurotiomycetidae</taxon>
        <taxon>Eurotiales</taxon>
        <taxon>Aspergillaceae</taxon>
        <taxon>Penicillium</taxon>
    </lineage>
</organism>
<evidence type="ECO:0000313" key="1">
    <source>
        <dbReference type="EMBL" id="KGO69480.1"/>
    </source>
</evidence>
<protein>
    <recommendedName>
        <fullName evidence="3">Ankyrin repeat-containing domain-containing protein</fullName>
    </recommendedName>
</protein>
<dbReference type="SUPFAM" id="SSF48403">
    <property type="entry name" value="Ankyrin repeat"/>
    <property type="match status" value="1"/>
</dbReference>
<dbReference type="STRING" id="40296.A0A0A2KYQ4"/>
<accession>A0A0A2KYQ4</accession>
<comment type="caution">
    <text evidence="1">The sequence shown here is derived from an EMBL/GenBank/DDBJ whole genome shotgun (WGS) entry which is preliminary data.</text>
</comment>